<evidence type="ECO:0000313" key="2">
    <source>
        <dbReference type="EMBL" id="MBC5992991.1"/>
    </source>
</evidence>
<dbReference type="GO" id="GO:1990189">
    <property type="term" value="F:protein N-terminal-serine acetyltransferase activity"/>
    <property type="evidence" value="ECO:0007669"/>
    <property type="project" value="TreeGrafter"/>
</dbReference>
<dbReference type="EMBL" id="JACRVF010000002">
    <property type="protein sequence ID" value="MBC5992991.1"/>
    <property type="molecule type" value="Genomic_DNA"/>
</dbReference>
<keyword evidence="3" id="KW-1185">Reference proteome</keyword>
<organism evidence="2 3">
    <name type="scientific">Pontibacter cellulosilyticus</name>
    <dbReference type="NCBI Taxonomy" id="1720253"/>
    <lineage>
        <taxon>Bacteria</taxon>
        <taxon>Pseudomonadati</taxon>
        <taxon>Bacteroidota</taxon>
        <taxon>Cytophagia</taxon>
        <taxon>Cytophagales</taxon>
        <taxon>Hymenobacteraceae</taxon>
        <taxon>Pontibacter</taxon>
    </lineage>
</organism>
<evidence type="ECO:0000259" key="1">
    <source>
        <dbReference type="Pfam" id="PF13302"/>
    </source>
</evidence>
<name>A0A923N686_9BACT</name>
<dbReference type="Gene3D" id="3.40.630.30">
    <property type="match status" value="1"/>
</dbReference>
<sequence>MNLLHETLPESFEERVETANLILRPYQQGDENDFMRLLQESSTILNPAFSGRLSRVRVLDDAKTQVRQLRTEWDNRKAFDFGVWLKDTEEYIGDIALKNLDHRVPKAELGLYFTSWPETKELALEGLYAILNFAFHTLHLNKVYMRCTATNLCYGELVEEFGFLKEGVIRSDYRGADSDELLDLNYYGITRQDFEQIEQQQAETNSTAMA</sequence>
<reference evidence="2" key="1">
    <citation type="submission" date="2020-08" db="EMBL/GenBank/DDBJ databases">
        <title>Pontibacter sp. SD6 16S ribosomal RNA gene Genome sequencing and assembly.</title>
        <authorList>
            <person name="Kang M."/>
        </authorList>
    </citation>
    <scope>NUCLEOTIDE SEQUENCE</scope>
    <source>
        <strain evidence="2">SD6</strain>
    </source>
</reference>
<feature type="domain" description="N-acetyltransferase" evidence="1">
    <location>
        <begin position="21"/>
        <end position="163"/>
    </location>
</feature>
<protein>
    <submittedName>
        <fullName evidence="2">GNAT family N-acetyltransferase</fullName>
    </submittedName>
</protein>
<dbReference type="SUPFAM" id="SSF55729">
    <property type="entry name" value="Acyl-CoA N-acyltransferases (Nat)"/>
    <property type="match status" value="1"/>
</dbReference>
<dbReference type="InterPro" id="IPR016181">
    <property type="entry name" value="Acyl_CoA_acyltransferase"/>
</dbReference>
<dbReference type="RefSeq" id="WP_187067011.1">
    <property type="nucleotide sequence ID" value="NZ_JACRVF010000002.1"/>
</dbReference>
<comment type="caution">
    <text evidence="2">The sequence shown here is derived from an EMBL/GenBank/DDBJ whole genome shotgun (WGS) entry which is preliminary data.</text>
</comment>
<dbReference type="PANTHER" id="PTHR43441">
    <property type="entry name" value="RIBOSOMAL-PROTEIN-SERINE ACETYLTRANSFERASE"/>
    <property type="match status" value="1"/>
</dbReference>
<proteinExistence type="predicted"/>
<dbReference type="GO" id="GO:0008999">
    <property type="term" value="F:protein-N-terminal-alanine acetyltransferase activity"/>
    <property type="evidence" value="ECO:0007669"/>
    <property type="project" value="TreeGrafter"/>
</dbReference>
<dbReference type="InterPro" id="IPR051908">
    <property type="entry name" value="Ribosomal_N-acetyltransferase"/>
</dbReference>
<dbReference type="PANTHER" id="PTHR43441:SF2">
    <property type="entry name" value="FAMILY ACETYLTRANSFERASE, PUTATIVE (AFU_ORTHOLOGUE AFUA_7G00850)-RELATED"/>
    <property type="match status" value="1"/>
</dbReference>
<accession>A0A923N686</accession>
<dbReference type="Pfam" id="PF13302">
    <property type="entry name" value="Acetyltransf_3"/>
    <property type="match status" value="1"/>
</dbReference>
<dbReference type="GO" id="GO:0005737">
    <property type="term" value="C:cytoplasm"/>
    <property type="evidence" value="ECO:0007669"/>
    <property type="project" value="TreeGrafter"/>
</dbReference>
<evidence type="ECO:0000313" key="3">
    <source>
        <dbReference type="Proteomes" id="UP000603640"/>
    </source>
</evidence>
<dbReference type="Proteomes" id="UP000603640">
    <property type="component" value="Unassembled WGS sequence"/>
</dbReference>
<dbReference type="AlphaFoldDB" id="A0A923N686"/>
<dbReference type="InterPro" id="IPR000182">
    <property type="entry name" value="GNAT_dom"/>
</dbReference>
<gene>
    <name evidence="2" type="ORF">H8S84_09120</name>
</gene>